<comment type="similarity">
    <text evidence="2">Belongs to the beta-2-microglobulin family.</text>
</comment>
<dbReference type="PROSITE" id="PS50835">
    <property type="entry name" value="IG_LIKE"/>
    <property type="match status" value="1"/>
</dbReference>
<dbReference type="SUPFAM" id="SSF48726">
    <property type="entry name" value="Immunoglobulin"/>
    <property type="match status" value="1"/>
</dbReference>
<dbReference type="SMART" id="SM00407">
    <property type="entry name" value="IGc1"/>
    <property type="match status" value="1"/>
</dbReference>
<dbReference type="GO" id="GO:0042612">
    <property type="term" value="C:MHC class I protein complex"/>
    <property type="evidence" value="ECO:0007669"/>
    <property type="project" value="UniProtKB-KW"/>
</dbReference>
<dbReference type="InterPro" id="IPR050160">
    <property type="entry name" value="MHC/Immunoglobulin"/>
</dbReference>
<feature type="domain" description="Ig-like" evidence="9">
    <location>
        <begin position="24"/>
        <end position="104"/>
    </location>
</feature>
<dbReference type="Ensembl" id="ENSMALT00000019926.1">
    <property type="protein sequence ID" value="ENSMALP00000019540.1"/>
    <property type="gene ID" value="ENSMALG00000013643.1"/>
</dbReference>
<protein>
    <recommendedName>
        <fullName evidence="3">Beta-2-microglobulin</fullName>
    </recommendedName>
</protein>
<dbReference type="GO" id="GO:0002474">
    <property type="term" value="P:antigen processing and presentation of peptide antigen via MHC class I"/>
    <property type="evidence" value="ECO:0007669"/>
    <property type="project" value="UniProtKB-KW"/>
</dbReference>
<dbReference type="OrthoDB" id="9949628at2759"/>
<dbReference type="GO" id="GO:0005576">
    <property type="term" value="C:extracellular region"/>
    <property type="evidence" value="ECO:0007669"/>
    <property type="project" value="UniProtKB-SubCell"/>
</dbReference>
<evidence type="ECO:0000256" key="3">
    <source>
        <dbReference type="ARBA" id="ARBA00018767"/>
    </source>
</evidence>
<keyword evidence="8" id="KW-0732">Signal</keyword>
<evidence type="ECO:0000313" key="11">
    <source>
        <dbReference type="Proteomes" id="UP000261600"/>
    </source>
</evidence>
<evidence type="ECO:0000256" key="4">
    <source>
        <dbReference type="ARBA" id="ARBA00022451"/>
    </source>
</evidence>
<dbReference type="Pfam" id="PF07654">
    <property type="entry name" value="C1-set"/>
    <property type="match status" value="1"/>
</dbReference>
<dbReference type="InterPro" id="IPR007110">
    <property type="entry name" value="Ig-like_dom"/>
</dbReference>
<dbReference type="KEGG" id="malb:109960977"/>
<keyword evidence="6" id="KW-0391">Immunity</keyword>
<feature type="signal peptide" evidence="8">
    <location>
        <begin position="1"/>
        <end position="19"/>
    </location>
</feature>
<evidence type="ECO:0000256" key="5">
    <source>
        <dbReference type="ARBA" id="ARBA00022525"/>
    </source>
</evidence>
<evidence type="ECO:0000256" key="2">
    <source>
        <dbReference type="ARBA" id="ARBA00009564"/>
    </source>
</evidence>
<keyword evidence="5" id="KW-0964">Secreted</keyword>
<proteinExistence type="inferred from homology"/>
<dbReference type="Gene3D" id="2.60.40.10">
    <property type="entry name" value="Immunoglobulins"/>
    <property type="match status" value="1"/>
</dbReference>
<keyword evidence="11" id="KW-1185">Reference proteome</keyword>
<evidence type="ECO:0000256" key="6">
    <source>
        <dbReference type="ARBA" id="ARBA00022859"/>
    </source>
</evidence>
<evidence type="ECO:0000256" key="8">
    <source>
        <dbReference type="SAM" id="SignalP"/>
    </source>
</evidence>
<dbReference type="STRING" id="43700.ENSMALP00000019540"/>
<reference evidence="10" key="2">
    <citation type="submission" date="2025-09" db="UniProtKB">
        <authorList>
            <consortium name="Ensembl"/>
        </authorList>
    </citation>
    <scope>IDENTIFICATION</scope>
</reference>
<evidence type="ECO:0000259" key="9">
    <source>
        <dbReference type="PROSITE" id="PS50835"/>
    </source>
</evidence>
<dbReference type="Proteomes" id="UP000261600">
    <property type="component" value="Unplaced"/>
</dbReference>
<dbReference type="RefSeq" id="XP_020457148.1">
    <property type="nucleotide sequence ID" value="XM_020601492.1"/>
</dbReference>
<keyword evidence="7" id="KW-0393">Immunoglobulin domain</keyword>
<sequence length="116" mass="13103">MRFVFALGVLLAVYCVVDSKRIPPKIQVYSRDPGEYGVSNTVICHVSNAYPPDIKIEIFNNGEEIPNAKQTDLAFTQGWNFFLTKSATFTPQKDDKTVCRVTHGDKISNFAWEPNM</sequence>
<evidence type="ECO:0000313" key="10">
    <source>
        <dbReference type="Ensembl" id="ENSMALP00000019540.1"/>
    </source>
</evidence>
<comment type="subcellular location">
    <subcellularLocation>
        <location evidence="1">Secreted</location>
    </subcellularLocation>
</comment>
<name>A0A3Q3JSD6_MONAL</name>
<dbReference type="InterPro" id="IPR003597">
    <property type="entry name" value="Ig_C1-set"/>
</dbReference>
<evidence type="ECO:0000256" key="7">
    <source>
        <dbReference type="ARBA" id="ARBA00023319"/>
    </source>
</evidence>
<evidence type="ECO:0000256" key="1">
    <source>
        <dbReference type="ARBA" id="ARBA00004613"/>
    </source>
</evidence>
<reference evidence="10" key="1">
    <citation type="submission" date="2025-08" db="UniProtKB">
        <authorList>
            <consortium name="Ensembl"/>
        </authorList>
    </citation>
    <scope>IDENTIFICATION</scope>
</reference>
<accession>A0A3Q3JSD6</accession>
<dbReference type="PANTHER" id="PTHR19944:SF62">
    <property type="entry name" value="BETA-2-MICROGLOBULIN"/>
    <property type="match status" value="1"/>
</dbReference>
<organism evidence="10 11">
    <name type="scientific">Monopterus albus</name>
    <name type="common">Swamp eel</name>
    <dbReference type="NCBI Taxonomy" id="43700"/>
    <lineage>
        <taxon>Eukaryota</taxon>
        <taxon>Metazoa</taxon>
        <taxon>Chordata</taxon>
        <taxon>Craniata</taxon>
        <taxon>Vertebrata</taxon>
        <taxon>Euteleostomi</taxon>
        <taxon>Actinopterygii</taxon>
        <taxon>Neopterygii</taxon>
        <taxon>Teleostei</taxon>
        <taxon>Neoteleostei</taxon>
        <taxon>Acanthomorphata</taxon>
        <taxon>Anabantaria</taxon>
        <taxon>Synbranchiformes</taxon>
        <taxon>Synbranchidae</taxon>
        <taxon>Monopterus</taxon>
    </lineage>
</organism>
<dbReference type="GeneID" id="109960977"/>
<keyword evidence="4" id="KW-0490">MHC I</keyword>
<dbReference type="AlphaFoldDB" id="A0A3Q3JSD6"/>
<dbReference type="InterPro" id="IPR013783">
    <property type="entry name" value="Ig-like_fold"/>
</dbReference>
<dbReference type="PANTHER" id="PTHR19944">
    <property type="entry name" value="MHC CLASS II-RELATED"/>
    <property type="match status" value="1"/>
</dbReference>
<feature type="chain" id="PRO_5018594599" description="Beta-2-microglobulin" evidence="8">
    <location>
        <begin position="20"/>
        <end position="116"/>
    </location>
</feature>
<dbReference type="InterPro" id="IPR036179">
    <property type="entry name" value="Ig-like_dom_sf"/>
</dbReference>